<geneLocation type="plasmid" evidence="3">
    <name>unnamed1</name>
</geneLocation>
<feature type="domain" description="DUF2249" evidence="2">
    <location>
        <begin position="167"/>
        <end position="235"/>
    </location>
</feature>
<dbReference type="InterPro" id="IPR018247">
    <property type="entry name" value="EF_Hand_1_Ca_BS"/>
</dbReference>
<proteinExistence type="predicted"/>
<dbReference type="AlphaFoldDB" id="A0A4D6KGJ3"/>
<feature type="domain" description="DUF2249" evidence="2">
    <location>
        <begin position="262"/>
        <end position="331"/>
    </location>
</feature>
<evidence type="ECO:0000313" key="4">
    <source>
        <dbReference type="Proteomes" id="UP000297053"/>
    </source>
</evidence>
<feature type="region of interest" description="Disordered" evidence="1">
    <location>
        <begin position="333"/>
        <end position="354"/>
    </location>
</feature>
<dbReference type="KEGG" id="halz:E5139_16260"/>
<evidence type="ECO:0000256" key="1">
    <source>
        <dbReference type="SAM" id="MobiDB-lite"/>
    </source>
</evidence>
<reference evidence="3 4" key="2">
    <citation type="submission" date="2019-04" db="EMBL/GenBank/DDBJ databases">
        <authorList>
            <person name="Yang S."/>
            <person name="Wei W."/>
        </authorList>
    </citation>
    <scope>NUCLEOTIDE SEQUENCE [LARGE SCALE GENOMIC DNA]</scope>
    <source>
        <strain evidence="4">ZP60</strain>
        <plasmid evidence="3 4">unnamed1</plasmid>
    </source>
</reference>
<keyword evidence="3" id="KW-0614">Plasmid</keyword>
<sequence length="354" mass="40470">MATELDLREHPEDEHRRTLFDTLSEIETGDTVEVVANRDLDLHLVRYQIERDREIEWTYADPDAEPRELTVTKRDPLEADLGTIDVRDLKPQRRHEALLAIFDELGADEGFVLHNDHDPKPLYHELRSMHGDVVDWEYRSRGDDGWRVEVVKTGESDADDEGVVTRYDVRDIPKEERHPTIHHRYGMIPEGGTMELIAPHEPRPLRGEFRERYGNAFSWEVVESEPGRCRVQITKEAGGDADGSGDTNEAEADDEAVEILEELDVRDLPPAQRHERIFAAYDDLTEGTGFVLVNDHDPKPLYHQFEAETGPEFRWEYRQKEPGEFRVLIGKTRVAGSEPSSGKEAAGDASNAPF</sequence>
<dbReference type="RefSeq" id="WP_012807450.1">
    <property type="nucleotide sequence ID" value="NZ_CP039376.1"/>
</dbReference>
<protein>
    <submittedName>
        <fullName evidence="3">DUF2249 domain-containing protein</fullName>
    </submittedName>
</protein>
<feature type="domain" description="DUF2249" evidence="2">
    <location>
        <begin position="83"/>
        <end position="152"/>
    </location>
</feature>
<dbReference type="Pfam" id="PF10006">
    <property type="entry name" value="DUF2249"/>
    <property type="match status" value="4"/>
</dbReference>
<name>A0A4D6KGJ3_9EURY</name>
<reference evidence="3 4" key="1">
    <citation type="submission" date="2019-04" db="EMBL/GenBank/DDBJ databases">
        <title>Complete genome sequence of Arthrobacter sp. ZXY-2 associated with effective atrazine degradation and salt adaptation.</title>
        <authorList>
            <person name="Zhao X."/>
        </authorList>
    </citation>
    <scope>NUCLEOTIDE SEQUENCE [LARGE SCALE GENOMIC DNA]</scope>
    <source>
        <strain evidence="4">ZP60</strain>
        <plasmid evidence="3 4">unnamed1</plasmid>
    </source>
</reference>
<evidence type="ECO:0000259" key="2">
    <source>
        <dbReference type="Pfam" id="PF10006"/>
    </source>
</evidence>
<dbReference type="PROSITE" id="PS00018">
    <property type="entry name" value="EF_HAND_1"/>
    <property type="match status" value="1"/>
</dbReference>
<accession>A0A4D6KGJ3</accession>
<evidence type="ECO:0000313" key="3">
    <source>
        <dbReference type="EMBL" id="QCD67204.1"/>
    </source>
</evidence>
<organism evidence="3 4">
    <name type="scientific">Halomicrobium mukohataei</name>
    <dbReference type="NCBI Taxonomy" id="57705"/>
    <lineage>
        <taxon>Archaea</taxon>
        <taxon>Methanobacteriati</taxon>
        <taxon>Methanobacteriota</taxon>
        <taxon>Stenosarchaea group</taxon>
        <taxon>Halobacteria</taxon>
        <taxon>Halobacteriales</taxon>
        <taxon>Haloarculaceae</taxon>
        <taxon>Halomicrobium</taxon>
    </lineage>
</organism>
<dbReference type="Proteomes" id="UP000297053">
    <property type="component" value="Plasmid unnamed1"/>
</dbReference>
<feature type="domain" description="DUF2249" evidence="2">
    <location>
        <begin position="4"/>
        <end position="73"/>
    </location>
</feature>
<dbReference type="EMBL" id="CP039376">
    <property type="protein sequence ID" value="QCD67204.1"/>
    <property type="molecule type" value="Genomic_DNA"/>
</dbReference>
<gene>
    <name evidence="3" type="ORF">E5139_16260</name>
</gene>
<dbReference type="InterPro" id="IPR018720">
    <property type="entry name" value="DUF2249"/>
</dbReference>
<dbReference type="GeneID" id="8409352"/>